<dbReference type="HAMAP" id="MF_00244">
    <property type="entry name" value="NaMN_adenylyltr"/>
    <property type="match status" value="1"/>
</dbReference>
<keyword evidence="6 10" id="KW-0547">Nucleotide-binding</keyword>
<protein>
    <recommendedName>
        <fullName evidence="10">Probable nicotinate-nucleotide adenylyltransferase</fullName>
        <ecNumber evidence="10">2.7.7.18</ecNumber>
    </recommendedName>
    <alternativeName>
        <fullName evidence="10">Deamido-NAD(+) diphosphorylase</fullName>
    </alternativeName>
    <alternativeName>
        <fullName evidence="10">Deamido-NAD(+) pyrophosphorylase</fullName>
    </alternativeName>
    <alternativeName>
        <fullName evidence="10">Nicotinate mononucleotide adenylyltransferase</fullName>
        <shortName evidence="10">NaMN adenylyltransferase</shortName>
    </alternativeName>
</protein>
<organism evidence="12 13">
    <name type="scientific">Dissulfurirhabdus thermomarina</name>
    <dbReference type="NCBI Taxonomy" id="1765737"/>
    <lineage>
        <taxon>Bacteria</taxon>
        <taxon>Deltaproteobacteria</taxon>
        <taxon>Dissulfurirhabdaceae</taxon>
        <taxon>Dissulfurirhabdus</taxon>
    </lineage>
</organism>
<proteinExistence type="inferred from homology"/>
<comment type="caution">
    <text evidence="12">The sequence shown here is derived from an EMBL/GenBank/DDBJ whole genome shotgun (WGS) entry which is preliminary data.</text>
</comment>
<comment type="function">
    <text evidence="1 10">Catalyzes the reversible adenylation of nicotinate mononucleotide (NaMN) to nicotinic acid adenine dinucleotide (NaAD).</text>
</comment>
<evidence type="ECO:0000256" key="10">
    <source>
        <dbReference type="HAMAP-Rule" id="MF_00244"/>
    </source>
</evidence>
<keyword evidence="7 10" id="KW-0067">ATP-binding</keyword>
<comment type="pathway">
    <text evidence="2 10">Cofactor biosynthesis; NAD(+) biosynthesis; deamido-NAD(+) from nicotinate D-ribonucleotide: step 1/1.</text>
</comment>
<dbReference type="UniPathway" id="UPA00253">
    <property type="reaction ID" value="UER00332"/>
</dbReference>
<dbReference type="AlphaFoldDB" id="A0A6N9TQC3"/>
<dbReference type="PANTHER" id="PTHR39321:SF3">
    <property type="entry name" value="PHOSPHOPANTETHEINE ADENYLYLTRANSFERASE"/>
    <property type="match status" value="1"/>
</dbReference>
<keyword evidence="8 10" id="KW-0520">NAD</keyword>
<dbReference type="NCBIfam" id="TIGR00482">
    <property type="entry name" value="nicotinate (nicotinamide) nucleotide adenylyltransferase"/>
    <property type="match status" value="1"/>
</dbReference>
<keyword evidence="4 10" id="KW-0808">Transferase</keyword>
<evidence type="ECO:0000256" key="9">
    <source>
        <dbReference type="ARBA" id="ARBA00048721"/>
    </source>
</evidence>
<dbReference type="RefSeq" id="WP_163299358.1">
    <property type="nucleotide sequence ID" value="NZ_JAAGRR010000138.1"/>
</dbReference>
<evidence type="ECO:0000256" key="8">
    <source>
        <dbReference type="ARBA" id="ARBA00023027"/>
    </source>
</evidence>
<dbReference type="InterPro" id="IPR014729">
    <property type="entry name" value="Rossmann-like_a/b/a_fold"/>
</dbReference>
<evidence type="ECO:0000256" key="5">
    <source>
        <dbReference type="ARBA" id="ARBA00022695"/>
    </source>
</evidence>
<evidence type="ECO:0000256" key="6">
    <source>
        <dbReference type="ARBA" id="ARBA00022741"/>
    </source>
</evidence>
<reference evidence="12 13" key="1">
    <citation type="submission" date="2020-02" db="EMBL/GenBank/DDBJ databases">
        <title>Comparative genomics of sulfur disproportionating microorganisms.</title>
        <authorList>
            <person name="Ward L.M."/>
            <person name="Bertran E."/>
            <person name="Johnston D.T."/>
        </authorList>
    </citation>
    <scope>NUCLEOTIDE SEQUENCE [LARGE SCALE GENOMIC DNA]</scope>
    <source>
        <strain evidence="12 13">DSM 100025</strain>
    </source>
</reference>
<evidence type="ECO:0000259" key="11">
    <source>
        <dbReference type="Pfam" id="PF01467"/>
    </source>
</evidence>
<keyword evidence="13" id="KW-1185">Reference proteome</keyword>
<evidence type="ECO:0000256" key="7">
    <source>
        <dbReference type="ARBA" id="ARBA00022840"/>
    </source>
</evidence>
<dbReference type="InterPro" id="IPR005248">
    <property type="entry name" value="NadD/NMNAT"/>
</dbReference>
<evidence type="ECO:0000313" key="13">
    <source>
        <dbReference type="Proteomes" id="UP000469346"/>
    </source>
</evidence>
<dbReference type="NCBIfam" id="TIGR00125">
    <property type="entry name" value="cyt_tran_rel"/>
    <property type="match status" value="1"/>
</dbReference>
<evidence type="ECO:0000256" key="4">
    <source>
        <dbReference type="ARBA" id="ARBA00022679"/>
    </source>
</evidence>
<evidence type="ECO:0000256" key="1">
    <source>
        <dbReference type="ARBA" id="ARBA00002324"/>
    </source>
</evidence>
<dbReference type="Pfam" id="PF01467">
    <property type="entry name" value="CTP_transf_like"/>
    <property type="match status" value="1"/>
</dbReference>
<dbReference type="Gene3D" id="3.40.50.620">
    <property type="entry name" value="HUPs"/>
    <property type="match status" value="1"/>
</dbReference>
<evidence type="ECO:0000313" key="12">
    <source>
        <dbReference type="EMBL" id="NDY43248.1"/>
    </source>
</evidence>
<dbReference type="PANTHER" id="PTHR39321">
    <property type="entry name" value="NICOTINATE-NUCLEOTIDE ADENYLYLTRANSFERASE-RELATED"/>
    <property type="match status" value="1"/>
</dbReference>
<dbReference type="NCBIfam" id="NF000840">
    <property type="entry name" value="PRK00071.1-3"/>
    <property type="match status" value="1"/>
</dbReference>
<sequence>MRIGLFGGTFDPIHIGHLRAGEEVWEALGLDEVRFVPAFLPPHKRRGDLTPFGHRLAMVERAVAGVGHLVASAVEAERSGPSFSVETLAGLRAGLGPGPRFFFILGDDAFCDIESWKDYRRLTRYADLVVMGREADRERVAAVIARAFPLHRPAGPDRFEAAGEGGVRLLPVTRLSVSGTDIRRRLAAGRSIRYLVPGPVLRYIEDNGLYRAGDGPGLPEGPAHP</sequence>
<name>A0A6N9TQC3_DISTH</name>
<dbReference type="Proteomes" id="UP000469346">
    <property type="component" value="Unassembled WGS sequence"/>
</dbReference>
<dbReference type="EMBL" id="JAAGRR010000138">
    <property type="protein sequence ID" value="NDY43248.1"/>
    <property type="molecule type" value="Genomic_DNA"/>
</dbReference>
<dbReference type="EC" id="2.7.7.18" evidence="10"/>
<dbReference type="SUPFAM" id="SSF52374">
    <property type="entry name" value="Nucleotidylyl transferase"/>
    <property type="match status" value="1"/>
</dbReference>
<comment type="similarity">
    <text evidence="10">Belongs to the NadD family.</text>
</comment>
<dbReference type="GO" id="GO:0005524">
    <property type="term" value="F:ATP binding"/>
    <property type="evidence" value="ECO:0007669"/>
    <property type="project" value="UniProtKB-KW"/>
</dbReference>
<dbReference type="InterPro" id="IPR004821">
    <property type="entry name" value="Cyt_trans-like"/>
</dbReference>
<evidence type="ECO:0000256" key="2">
    <source>
        <dbReference type="ARBA" id="ARBA00005019"/>
    </source>
</evidence>
<keyword evidence="3 10" id="KW-0662">Pyridine nucleotide biosynthesis</keyword>
<dbReference type="GO" id="GO:0004515">
    <property type="term" value="F:nicotinate-nucleotide adenylyltransferase activity"/>
    <property type="evidence" value="ECO:0007669"/>
    <property type="project" value="UniProtKB-UniRule"/>
</dbReference>
<accession>A0A6N9TQC3</accession>
<feature type="domain" description="Cytidyltransferase-like" evidence="11">
    <location>
        <begin position="5"/>
        <end position="185"/>
    </location>
</feature>
<dbReference type="CDD" id="cd02165">
    <property type="entry name" value="NMNAT"/>
    <property type="match status" value="1"/>
</dbReference>
<gene>
    <name evidence="10 12" type="primary">nadD</name>
    <name evidence="12" type="ORF">G3N55_10395</name>
</gene>
<dbReference type="GO" id="GO:0009435">
    <property type="term" value="P:NAD+ biosynthetic process"/>
    <property type="evidence" value="ECO:0007669"/>
    <property type="project" value="UniProtKB-UniRule"/>
</dbReference>
<evidence type="ECO:0000256" key="3">
    <source>
        <dbReference type="ARBA" id="ARBA00022642"/>
    </source>
</evidence>
<keyword evidence="5 10" id="KW-0548">Nucleotidyltransferase</keyword>
<comment type="catalytic activity">
    <reaction evidence="9 10">
        <text>nicotinate beta-D-ribonucleotide + ATP + H(+) = deamido-NAD(+) + diphosphate</text>
        <dbReference type="Rhea" id="RHEA:22860"/>
        <dbReference type="ChEBI" id="CHEBI:15378"/>
        <dbReference type="ChEBI" id="CHEBI:30616"/>
        <dbReference type="ChEBI" id="CHEBI:33019"/>
        <dbReference type="ChEBI" id="CHEBI:57502"/>
        <dbReference type="ChEBI" id="CHEBI:58437"/>
        <dbReference type="EC" id="2.7.7.18"/>
    </reaction>
</comment>